<proteinExistence type="predicted"/>
<dbReference type="SUPFAM" id="SSF51556">
    <property type="entry name" value="Metallo-dependent hydrolases"/>
    <property type="match status" value="1"/>
</dbReference>
<dbReference type="InterPro" id="IPR011059">
    <property type="entry name" value="Metal-dep_hydrolase_composite"/>
</dbReference>
<dbReference type="PANTHER" id="PTHR43794">
    <property type="entry name" value="AMINOHYDROLASE SSNA-RELATED"/>
    <property type="match status" value="1"/>
</dbReference>
<feature type="domain" description="Amidohydrolase-related" evidence="1">
    <location>
        <begin position="55"/>
        <end position="420"/>
    </location>
</feature>
<dbReference type="Gene3D" id="2.30.40.10">
    <property type="entry name" value="Urease, subunit C, domain 1"/>
    <property type="match status" value="1"/>
</dbReference>
<dbReference type="InterPro" id="IPR006680">
    <property type="entry name" value="Amidohydro-rel"/>
</dbReference>
<dbReference type="Proteomes" id="UP001232148">
    <property type="component" value="Unassembled WGS sequence"/>
</dbReference>
<dbReference type="Pfam" id="PF01979">
    <property type="entry name" value="Amidohydro_1"/>
    <property type="match status" value="1"/>
</dbReference>
<dbReference type="SUPFAM" id="SSF51338">
    <property type="entry name" value="Composite domain of metallo-dependent hydrolases"/>
    <property type="match status" value="1"/>
</dbReference>
<keyword evidence="2" id="KW-0378">Hydrolase</keyword>
<dbReference type="PANTHER" id="PTHR43794:SF5">
    <property type="entry name" value="CHLOROHYDROLASE FAMILY PROTEIN"/>
    <property type="match status" value="1"/>
</dbReference>
<accession>A0AAD9HH31</accession>
<dbReference type="Gene3D" id="3.20.20.140">
    <property type="entry name" value="Metal-dependent hydrolases"/>
    <property type="match status" value="1"/>
</dbReference>
<name>A0AAD9HH31_9PEZI</name>
<keyword evidence="3" id="KW-1185">Reference proteome</keyword>
<organism evidence="2 3">
    <name type="scientific">Colletotrichum zoysiae</name>
    <dbReference type="NCBI Taxonomy" id="1216348"/>
    <lineage>
        <taxon>Eukaryota</taxon>
        <taxon>Fungi</taxon>
        <taxon>Dikarya</taxon>
        <taxon>Ascomycota</taxon>
        <taxon>Pezizomycotina</taxon>
        <taxon>Sordariomycetes</taxon>
        <taxon>Hypocreomycetidae</taxon>
        <taxon>Glomerellales</taxon>
        <taxon>Glomerellaceae</taxon>
        <taxon>Colletotrichum</taxon>
        <taxon>Colletotrichum graminicola species complex</taxon>
    </lineage>
</organism>
<evidence type="ECO:0000259" key="1">
    <source>
        <dbReference type="Pfam" id="PF01979"/>
    </source>
</evidence>
<sequence length="480" mass="52730">MAPKYIIKNATVLSVDETIGNIHNCDVLIEDGIIKAVGPNLNHSDHAIIDGTDAIVSPGFIDTHRHTWQTQLRTLCTDFVLSDYLLNIRHIYGSCYSVEDTYLGNYCGALESIDNGITYLIDHSHIMNSPDHADAAIKGLRDAKIRGTFCYGFYANPAWAGSNVDPEREKDVEWRLTDARRAREAHFPSNAPDQLLRFGVAPSEAEAIPFEELLHQIETARSIGAAIITAHIALGKFDGGHFMTRRFGELDLLGSDFLWSHANSLTDDEMDLVKKYDLGLSSTPEIEMQMGVGYPIAYKAKEHGLRVGLGVDITSNCPGDMFQQMRLVLQAQRYEDQRKSPFPLPMARPCAEVLEMATMGGARAVGLEKIIGSITPGKRADLIITKCDSTRLTPVHEPVAALVNYANGSDIDTVMVNGEILKSGGKLVNVDWPKIRAEVRKSAARIMAMSKLAPRDQLEDARNAMVSAVAMAREKIAAPA</sequence>
<dbReference type="EMBL" id="MU842888">
    <property type="protein sequence ID" value="KAK2027847.1"/>
    <property type="molecule type" value="Genomic_DNA"/>
</dbReference>
<evidence type="ECO:0000313" key="2">
    <source>
        <dbReference type="EMBL" id="KAK2027847.1"/>
    </source>
</evidence>
<evidence type="ECO:0000313" key="3">
    <source>
        <dbReference type="Proteomes" id="UP001232148"/>
    </source>
</evidence>
<dbReference type="AlphaFoldDB" id="A0AAD9HH31"/>
<reference evidence="2" key="1">
    <citation type="submission" date="2021-06" db="EMBL/GenBank/DDBJ databases">
        <title>Comparative genomics, transcriptomics and evolutionary studies reveal genomic signatures of adaptation to plant cell wall in hemibiotrophic fungi.</title>
        <authorList>
            <consortium name="DOE Joint Genome Institute"/>
            <person name="Baroncelli R."/>
            <person name="Diaz J.F."/>
            <person name="Benocci T."/>
            <person name="Peng M."/>
            <person name="Battaglia E."/>
            <person name="Haridas S."/>
            <person name="Andreopoulos W."/>
            <person name="Labutti K."/>
            <person name="Pangilinan J."/>
            <person name="Floch G.L."/>
            <person name="Makela M.R."/>
            <person name="Henrissat B."/>
            <person name="Grigoriev I.V."/>
            <person name="Crouch J.A."/>
            <person name="De Vries R.P."/>
            <person name="Sukno S.A."/>
            <person name="Thon M.R."/>
        </authorList>
    </citation>
    <scope>NUCLEOTIDE SEQUENCE</scope>
    <source>
        <strain evidence="2">MAFF235873</strain>
    </source>
</reference>
<protein>
    <submittedName>
        <fullName evidence="2">Metallo-dependent hydrolase</fullName>
    </submittedName>
</protein>
<dbReference type="GO" id="GO:0016810">
    <property type="term" value="F:hydrolase activity, acting on carbon-nitrogen (but not peptide) bonds"/>
    <property type="evidence" value="ECO:0007669"/>
    <property type="project" value="InterPro"/>
</dbReference>
<gene>
    <name evidence="2" type="ORF">LX32DRAFT_640574</name>
</gene>
<dbReference type="InterPro" id="IPR050287">
    <property type="entry name" value="MTA/SAH_deaminase"/>
</dbReference>
<dbReference type="NCBIfam" id="NF006056">
    <property type="entry name" value="PRK08204.1"/>
    <property type="match status" value="1"/>
</dbReference>
<dbReference type="InterPro" id="IPR032466">
    <property type="entry name" value="Metal_Hydrolase"/>
</dbReference>
<comment type="caution">
    <text evidence="2">The sequence shown here is derived from an EMBL/GenBank/DDBJ whole genome shotgun (WGS) entry which is preliminary data.</text>
</comment>